<proteinExistence type="predicted"/>
<feature type="non-terminal residue" evidence="1">
    <location>
        <position position="174"/>
    </location>
</feature>
<evidence type="ECO:0000313" key="2">
    <source>
        <dbReference type="Proteomes" id="UP000681722"/>
    </source>
</evidence>
<evidence type="ECO:0000313" key="1">
    <source>
        <dbReference type="EMBL" id="CAF4601362.1"/>
    </source>
</evidence>
<reference evidence="1" key="1">
    <citation type="submission" date="2021-02" db="EMBL/GenBank/DDBJ databases">
        <authorList>
            <person name="Nowell W R."/>
        </authorList>
    </citation>
    <scope>NUCLEOTIDE SEQUENCE</scope>
</reference>
<protein>
    <submittedName>
        <fullName evidence="1">Uncharacterized protein</fullName>
    </submittedName>
</protein>
<feature type="non-terminal residue" evidence="1">
    <location>
        <position position="1"/>
    </location>
</feature>
<dbReference type="Proteomes" id="UP000681722">
    <property type="component" value="Unassembled WGS sequence"/>
</dbReference>
<accession>A0A8S2ZA36</accession>
<sequence>DLHNQEISKLDETQILSPTVNSTNSSWDDAVTLLSLTGNYSQEKTPTSIEQPSNNLLQSVINGLLTNHKVSHKHPLQHENISFNNQDTMTSFNQLRTLINFISNNENGKQSVELFNQVFPQSKNSNKSIMMNNNSEAMDTIPSLTTGVSHERQLNERVPTGDVMPLKLRLKMLN</sequence>
<name>A0A8S2ZA36_9BILA</name>
<dbReference type="EMBL" id="CAJOBC010127807">
    <property type="protein sequence ID" value="CAF4601362.1"/>
    <property type="molecule type" value="Genomic_DNA"/>
</dbReference>
<organism evidence="1 2">
    <name type="scientific">Didymodactylos carnosus</name>
    <dbReference type="NCBI Taxonomy" id="1234261"/>
    <lineage>
        <taxon>Eukaryota</taxon>
        <taxon>Metazoa</taxon>
        <taxon>Spiralia</taxon>
        <taxon>Gnathifera</taxon>
        <taxon>Rotifera</taxon>
        <taxon>Eurotatoria</taxon>
        <taxon>Bdelloidea</taxon>
        <taxon>Philodinida</taxon>
        <taxon>Philodinidae</taxon>
        <taxon>Didymodactylos</taxon>
    </lineage>
</organism>
<comment type="caution">
    <text evidence="1">The sequence shown here is derived from an EMBL/GenBank/DDBJ whole genome shotgun (WGS) entry which is preliminary data.</text>
</comment>
<gene>
    <name evidence="1" type="ORF">SRO942_LOCUS48877</name>
</gene>
<dbReference type="AlphaFoldDB" id="A0A8S2ZA36"/>